<dbReference type="Gene3D" id="3.30.450.50">
    <property type="entry name" value="Longin domain"/>
    <property type="match status" value="1"/>
</dbReference>
<dbReference type="InterPro" id="IPR042855">
    <property type="entry name" value="V_SNARE_CC"/>
</dbReference>
<dbReference type="SUPFAM" id="SSF64356">
    <property type="entry name" value="SNARE-like"/>
    <property type="match status" value="1"/>
</dbReference>
<protein>
    <submittedName>
        <fullName evidence="8">Uncharacterized protein</fullName>
    </submittedName>
</protein>
<keyword evidence="2 5" id="KW-0472">Membrane</keyword>
<gene>
    <name evidence="8" type="ORF">SAY86_022677</name>
</gene>
<dbReference type="InterPro" id="IPR051097">
    <property type="entry name" value="Synaptobrevin-like_transport"/>
</dbReference>
<feature type="domain" description="V-SNARE coiled-coil homology" evidence="7">
    <location>
        <begin position="130"/>
        <end position="189"/>
    </location>
</feature>
<evidence type="ECO:0000259" key="6">
    <source>
        <dbReference type="PROSITE" id="PS50859"/>
    </source>
</evidence>
<keyword evidence="9" id="KW-1185">Reference proteome</keyword>
<evidence type="ECO:0000256" key="1">
    <source>
        <dbReference type="ARBA" id="ARBA00008025"/>
    </source>
</evidence>
<evidence type="ECO:0000256" key="5">
    <source>
        <dbReference type="SAM" id="Phobius"/>
    </source>
</evidence>
<comment type="caution">
    <text evidence="8">The sequence shown here is derived from an EMBL/GenBank/DDBJ whole genome shotgun (WGS) entry which is preliminary data.</text>
</comment>
<feature type="transmembrane region" description="Helical" evidence="5">
    <location>
        <begin position="193"/>
        <end position="217"/>
    </location>
</feature>
<keyword evidence="4" id="KW-0175">Coiled coil</keyword>
<dbReference type="Pfam" id="PF13774">
    <property type="entry name" value="Longin"/>
    <property type="match status" value="1"/>
</dbReference>
<dbReference type="Proteomes" id="UP001346149">
    <property type="component" value="Unassembled WGS sequence"/>
</dbReference>
<evidence type="ECO:0000256" key="3">
    <source>
        <dbReference type="ARBA" id="ARBA00046280"/>
    </source>
</evidence>
<dbReference type="PROSITE" id="PS50859">
    <property type="entry name" value="LONGIN"/>
    <property type="match status" value="1"/>
</dbReference>
<organism evidence="8 9">
    <name type="scientific">Trapa natans</name>
    <name type="common">Water chestnut</name>
    <dbReference type="NCBI Taxonomy" id="22666"/>
    <lineage>
        <taxon>Eukaryota</taxon>
        <taxon>Viridiplantae</taxon>
        <taxon>Streptophyta</taxon>
        <taxon>Embryophyta</taxon>
        <taxon>Tracheophyta</taxon>
        <taxon>Spermatophyta</taxon>
        <taxon>Magnoliopsida</taxon>
        <taxon>eudicotyledons</taxon>
        <taxon>Gunneridae</taxon>
        <taxon>Pentapetalae</taxon>
        <taxon>rosids</taxon>
        <taxon>malvids</taxon>
        <taxon>Myrtales</taxon>
        <taxon>Lythraceae</taxon>
        <taxon>Trapa</taxon>
    </lineage>
</organism>
<dbReference type="AlphaFoldDB" id="A0AAN7R778"/>
<evidence type="ECO:0000259" key="7">
    <source>
        <dbReference type="PROSITE" id="PS50892"/>
    </source>
</evidence>
<evidence type="ECO:0000256" key="2">
    <source>
        <dbReference type="ARBA" id="ARBA00023136"/>
    </source>
</evidence>
<reference evidence="8 9" key="1">
    <citation type="journal article" date="2023" name="Hortic Res">
        <title>Pangenome of water caltrop reveals structural variations and asymmetric subgenome divergence after allopolyploidization.</title>
        <authorList>
            <person name="Zhang X."/>
            <person name="Chen Y."/>
            <person name="Wang L."/>
            <person name="Yuan Y."/>
            <person name="Fang M."/>
            <person name="Shi L."/>
            <person name="Lu R."/>
            <person name="Comes H.P."/>
            <person name="Ma Y."/>
            <person name="Chen Y."/>
            <person name="Huang G."/>
            <person name="Zhou Y."/>
            <person name="Zheng Z."/>
            <person name="Qiu Y."/>
        </authorList>
    </citation>
    <scope>NUCLEOTIDE SEQUENCE [LARGE SCALE GENOMIC DNA]</scope>
    <source>
        <strain evidence="8">F231</strain>
    </source>
</reference>
<dbReference type="SUPFAM" id="SSF58038">
    <property type="entry name" value="SNARE fusion complex"/>
    <property type="match status" value="1"/>
</dbReference>
<keyword evidence="5" id="KW-1133">Transmembrane helix</keyword>
<evidence type="ECO:0000256" key="4">
    <source>
        <dbReference type="PROSITE-ProRule" id="PRU00290"/>
    </source>
</evidence>
<name>A0AAN7R778_TRANT</name>
<accession>A0AAN7R778</accession>
<dbReference type="Pfam" id="PF00957">
    <property type="entry name" value="Synaptobrevin"/>
    <property type="match status" value="1"/>
</dbReference>
<dbReference type="CDD" id="cd14824">
    <property type="entry name" value="Longin"/>
    <property type="match status" value="1"/>
</dbReference>
<proteinExistence type="inferred from homology"/>
<dbReference type="PANTHER" id="PTHR21136:SF172">
    <property type="entry name" value="VESICLE-ASSOCIATED MEMBRANE PROTEIN 711-RELATED"/>
    <property type="match status" value="1"/>
</dbReference>
<comment type="subcellular location">
    <subcellularLocation>
        <location evidence="3">Endomembrane system</location>
        <topology evidence="3">Single-pass type IV membrane protein</topology>
    </subcellularLocation>
</comment>
<dbReference type="InterPro" id="IPR010908">
    <property type="entry name" value="Longin_dom"/>
</dbReference>
<dbReference type="EMBL" id="JAXQNO010000008">
    <property type="protein sequence ID" value="KAK4792242.1"/>
    <property type="molecule type" value="Genomic_DNA"/>
</dbReference>
<keyword evidence="5" id="KW-0812">Transmembrane</keyword>
<dbReference type="Gene3D" id="1.20.5.110">
    <property type="match status" value="1"/>
</dbReference>
<feature type="domain" description="Longin" evidence="6">
    <location>
        <begin position="7"/>
        <end position="115"/>
    </location>
</feature>
<dbReference type="GO" id="GO:0005737">
    <property type="term" value="C:cytoplasm"/>
    <property type="evidence" value="ECO:0007669"/>
    <property type="project" value="UniProtKB-ARBA"/>
</dbReference>
<dbReference type="SMART" id="SM01270">
    <property type="entry name" value="Longin"/>
    <property type="match status" value="1"/>
</dbReference>
<evidence type="ECO:0000313" key="9">
    <source>
        <dbReference type="Proteomes" id="UP001346149"/>
    </source>
</evidence>
<comment type="similarity">
    <text evidence="1">Belongs to the synaptobrevin family.</text>
</comment>
<dbReference type="PANTHER" id="PTHR21136">
    <property type="entry name" value="SNARE PROTEINS"/>
    <property type="match status" value="1"/>
</dbReference>
<dbReference type="PROSITE" id="PS50892">
    <property type="entry name" value="V_SNARE"/>
    <property type="match status" value="1"/>
</dbReference>
<dbReference type="GO" id="GO:0012505">
    <property type="term" value="C:endomembrane system"/>
    <property type="evidence" value="ECO:0007669"/>
    <property type="project" value="UniProtKB-SubCell"/>
</dbReference>
<evidence type="ECO:0000313" key="8">
    <source>
        <dbReference type="EMBL" id="KAK4792242.1"/>
    </source>
</evidence>
<dbReference type="InterPro" id="IPR011012">
    <property type="entry name" value="Longin-like_dom_sf"/>
</dbReference>
<sequence>MAILYAMVARGSTVLAESNATATNAGAIAREMLEKRRLSLNDDGCISSSYEGFNFHIKHAKEAGLTFLCAADDAAGSILASAFLDDIRERFVRAYGRTGPSSPAYAMNDGFSRILREQMEYYSDPSNAESIKRLKGEIDQVRGTILEDLNKNVDRDILKSLLDESDDLKEEAGGFRVQDRSTRSTAWWRSVKLSVALIIVILVVAYVILALVCHGLALPSCTK</sequence>